<dbReference type="KEGG" id="meh:M301_1092"/>
<dbReference type="Gene3D" id="3.40.50.410">
    <property type="entry name" value="von Willebrand factor, type A domain"/>
    <property type="match status" value="1"/>
</dbReference>
<dbReference type="InterPro" id="IPR002881">
    <property type="entry name" value="DUF58"/>
</dbReference>
<keyword evidence="3" id="KW-1185">Reference proteome</keyword>
<dbReference type="InterPro" id="IPR036465">
    <property type="entry name" value="vWFA_dom_sf"/>
</dbReference>
<dbReference type="RefSeq" id="WP_013147792.1">
    <property type="nucleotide sequence ID" value="NC_014207.1"/>
</dbReference>
<dbReference type="HOGENOM" id="CLU_1000440_0_0_4"/>
<evidence type="ECO:0000313" key="2">
    <source>
        <dbReference type="EMBL" id="ADI29476.1"/>
    </source>
</evidence>
<dbReference type="PANTHER" id="PTHR33608">
    <property type="entry name" value="BLL2464 PROTEIN"/>
    <property type="match status" value="1"/>
</dbReference>
<accession>D7DQA5</accession>
<dbReference type="STRING" id="666681.M301_1092"/>
<sequence>MSQVHIKEFSYHIAWRSHSRRPGRHKSNQRGMGMEFRGHTTLLAYPDPRRIDIRQTIRDPLEQVHVRIFNQKSVTPVFVLCDMSGSMQYASTKQDGSSQKKIEIAADIAQSVAQSATRNRDLVGFIGFDDVVREDWLCTLSARPHTTVEMAENLRSYEAEEVGSRGITEIVRLLPRERSLIFMVSDFHMPIADLEESLVLMQRHHIVPIVLWDSSEYSDLPEFGITNVTDPETGVKRTLFLRKSYRDRILKSFTDRKTAIENLFLRYDMQPFFVENSFDADQLSEYFHQYVAA</sequence>
<dbReference type="PANTHER" id="PTHR33608:SF6">
    <property type="entry name" value="BLL2464 PROTEIN"/>
    <property type="match status" value="1"/>
</dbReference>
<evidence type="ECO:0000259" key="1">
    <source>
        <dbReference type="Pfam" id="PF01882"/>
    </source>
</evidence>
<proteinExistence type="predicted"/>
<reference evidence="2 3" key="2">
    <citation type="journal article" date="2011" name="J. Bacteriol.">
        <title>Genomes of three methylotrophs from a single niche uncover genetic and metabolic divergence of Methylophilaceae.</title>
        <authorList>
            <person name="Lapidus A."/>
            <person name="Clum A."/>
            <person name="Labutti K."/>
            <person name="Kaluzhnaya M.G."/>
            <person name="Lim S."/>
            <person name="Beck D.A."/>
            <person name="Glavina Del Rio T."/>
            <person name="Nolan M."/>
            <person name="Mavromatis K."/>
            <person name="Huntemann M."/>
            <person name="Lucas S."/>
            <person name="Lidstrom M.E."/>
            <person name="Ivanova N."/>
            <person name="Chistoserdova L."/>
        </authorList>
    </citation>
    <scope>NUCLEOTIDE SEQUENCE [LARGE SCALE GENOMIC DNA]</scope>
    <source>
        <strain evidence="2 3">301</strain>
    </source>
</reference>
<dbReference type="OrthoDB" id="8996492at2"/>
<organism evidence="2 3">
    <name type="scientific">Methylotenera versatilis (strain 301)</name>
    <dbReference type="NCBI Taxonomy" id="666681"/>
    <lineage>
        <taxon>Bacteria</taxon>
        <taxon>Pseudomonadati</taxon>
        <taxon>Pseudomonadota</taxon>
        <taxon>Betaproteobacteria</taxon>
        <taxon>Nitrosomonadales</taxon>
        <taxon>Methylophilaceae</taxon>
        <taxon>Methylotenera</taxon>
    </lineage>
</organism>
<dbReference type="EMBL" id="CP002056">
    <property type="protein sequence ID" value="ADI29476.1"/>
    <property type="molecule type" value="Genomic_DNA"/>
</dbReference>
<dbReference type="eggNOG" id="COG1721">
    <property type="taxonomic scope" value="Bacteria"/>
</dbReference>
<dbReference type="AlphaFoldDB" id="D7DQA5"/>
<dbReference type="Proteomes" id="UP000000383">
    <property type="component" value="Chromosome"/>
</dbReference>
<name>D7DQA5_METV0</name>
<dbReference type="Pfam" id="PF01882">
    <property type="entry name" value="DUF58"/>
    <property type="match status" value="1"/>
</dbReference>
<protein>
    <recommendedName>
        <fullName evidence="1">DUF58 domain-containing protein</fullName>
    </recommendedName>
</protein>
<reference evidence="3" key="1">
    <citation type="submission" date="2010-05" db="EMBL/GenBank/DDBJ databases">
        <title>Complete sequence of Methylotenera sp. 301.</title>
        <authorList>
            <person name="Lucas S."/>
            <person name="Copeland A."/>
            <person name="Lapidus A."/>
            <person name="Cheng J.-F."/>
            <person name="Bruce D."/>
            <person name="Goodwin L."/>
            <person name="Pitluck S."/>
            <person name="Clum A."/>
            <person name="Land M."/>
            <person name="Hauser L."/>
            <person name="Kyrpides N."/>
            <person name="Ivanova N."/>
            <person name="Chistoservova L."/>
            <person name="Kalyuzhnaya M."/>
            <person name="Woyke T."/>
        </authorList>
    </citation>
    <scope>NUCLEOTIDE SEQUENCE [LARGE SCALE GENOMIC DNA]</scope>
    <source>
        <strain evidence="3">301</strain>
    </source>
</reference>
<evidence type="ECO:0000313" key="3">
    <source>
        <dbReference type="Proteomes" id="UP000000383"/>
    </source>
</evidence>
<gene>
    <name evidence="2" type="ordered locus">M301_1092</name>
</gene>
<dbReference type="SUPFAM" id="SSF53300">
    <property type="entry name" value="vWA-like"/>
    <property type="match status" value="1"/>
</dbReference>
<feature type="domain" description="DUF58" evidence="1">
    <location>
        <begin position="48"/>
        <end position="256"/>
    </location>
</feature>